<reference evidence="9" key="1">
    <citation type="journal article" date="2014" name="Int. J. Syst. Evol. Microbiol.">
        <title>Complete genome sequence of Corynebacterium casei LMG S-19264T (=DSM 44701T), isolated from a smear-ripened cheese.</title>
        <authorList>
            <consortium name="US DOE Joint Genome Institute (JGI-PGF)"/>
            <person name="Walter F."/>
            <person name="Albersmeier A."/>
            <person name="Kalinowski J."/>
            <person name="Ruckert C."/>
        </authorList>
    </citation>
    <scope>NUCLEOTIDE SEQUENCE</scope>
    <source>
        <strain evidence="9">JCM 3302</strain>
    </source>
</reference>
<feature type="region of interest" description="Disordered" evidence="7">
    <location>
        <begin position="93"/>
        <end position="118"/>
    </location>
</feature>
<evidence type="ECO:0000313" key="10">
    <source>
        <dbReference type="Proteomes" id="UP000641386"/>
    </source>
</evidence>
<evidence type="ECO:0000313" key="9">
    <source>
        <dbReference type="EMBL" id="GHE59636.1"/>
    </source>
</evidence>
<dbReference type="PANTHER" id="PTHR33711:SF7">
    <property type="entry name" value="INTRADIOL RING-CLEAVAGE DIOXYGENASES DOMAIN-CONTAINING PROTEIN-RELATED"/>
    <property type="match status" value="1"/>
</dbReference>
<evidence type="ECO:0000256" key="4">
    <source>
        <dbReference type="ARBA" id="ARBA00022964"/>
    </source>
</evidence>
<accession>A0A918ZMZ5</accession>
<evidence type="ECO:0000256" key="6">
    <source>
        <dbReference type="ARBA" id="ARBA00023004"/>
    </source>
</evidence>
<dbReference type="Pfam" id="PF00775">
    <property type="entry name" value="Dioxygenase_C"/>
    <property type="match status" value="1"/>
</dbReference>
<keyword evidence="5" id="KW-0560">Oxidoreductase</keyword>
<proteinExistence type="inferred from homology"/>
<comment type="similarity">
    <text evidence="2">Belongs to the intradiol ring-cleavage dioxygenase family.</text>
</comment>
<name>A0A918ZMZ5_9ACTN</name>
<dbReference type="SUPFAM" id="SSF49482">
    <property type="entry name" value="Aromatic compound dioxygenase"/>
    <property type="match status" value="1"/>
</dbReference>
<dbReference type="InterPro" id="IPR007535">
    <property type="entry name" value="Catechol_dOase_N"/>
</dbReference>
<evidence type="ECO:0000256" key="5">
    <source>
        <dbReference type="ARBA" id="ARBA00023002"/>
    </source>
</evidence>
<dbReference type="Pfam" id="PF04444">
    <property type="entry name" value="Dioxygenase_N"/>
    <property type="match status" value="1"/>
</dbReference>
<feature type="compositionally biased region" description="Basic and acidic residues" evidence="7">
    <location>
        <begin position="105"/>
        <end position="115"/>
    </location>
</feature>
<gene>
    <name evidence="9" type="ORF">GCM10014715_11200</name>
</gene>
<organism evidence="9 10">
    <name type="scientific">Streptomyces spiralis</name>
    <dbReference type="NCBI Taxonomy" id="66376"/>
    <lineage>
        <taxon>Bacteria</taxon>
        <taxon>Bacillati</taxon>
        <taxon>Actinomycetota</taxon>
        <taxon>Actinomycetes</taxon>
        <taxon>Kitasatosporales</taxon>
        <taxon>Streptomycetaceae</taxon>
        <taxon>Streptomyces</taxon>
    </lineage>
</organism>
<protein>
    <submittedName>
        <fullName evidence="9">6-chlorohydroxyquinol-1,2-dioxygenase</fullName>
    </submittedName>
</protein>
<dbReference type="GO" id="GO:0008199">
    <property type="term" value="F:ferric iron binding"/>
    <property type="evidence" value="ECO:0007669"/>
    <property type="project" value="InterPro"/>
</dbReference>
<dbReference type="RefSeq" id="WP_189896954.1">
    <property type="nucleotide sequence ID" value="NZ_BNBC01000003.1"/>
</dbReference>
<keyword evidence="10" id="KW-1185">Reference proteome</keyword>
<evidence type="ECO:0000256" key="1">
    <source>
        <dbReference type="ARBA" id="ARBA00001965"/>
    </source>
</evidence>
<dbReference type="GO" id="GO:0009712">
    <property type="term" value="P:catechol-containing compound metabolic process"/>
    <property type="evidence" value="ECO:0007669"/>
    <property type="project" value="InterPro"/>
</dbReference>
<evidence type="ECO:0000256" key="2">
    <source>
        <dbReference type="ARBA" id="ARBA00007825"/>
    </source>
</evidence>
<dbReference type="GO" id="GO:0018576">
    <property type="term" value="F:catechol 1,2-dioxygenase activity"/>
    <property type="evidence" value="ECO:0007669"/>
    <property type="project" value="InterPro"/>
</dbReference>
<sequence length="289" mass="31587">MRDLDSADITEEVISAMAGTEDPRVAQILDSLVRHAHDFVREVGLTEEEWAKGVDFLTRTGQLCSPQRQEFILLSDVLGVTMLVDAINHRREGKATENSVQGPFFREDRPSRDTGDDISGGIPGAPLFFDGQVLDEDGEPVAGAAVDVWHSDGSGHYDVDVPGLTQPAMRGLFRTDAQGRFAFRSVRPASYPIPGDGTVGELMKATGRPLMRPAHIHLVIEAAGYQRVTTMLFPSDDLYLDQDPVFGVKQSLIADFATHAAGTGPHQQSTDEAYTAMQHTFVLDPLSRR</sequence>
<comment type="cofactor">
    <cofactor evidence="1">
        <name>Fe(3+)</name>
        <dbReference type="ChEBI" id="CHEBI:29034"/>
    </cofactor>
</comment>
<dbReference type="PROSITE" id="PS00083">
    <property type="entry name" value="INTRADIOL_DIOXYGENAS"/>
    <property type="match status" value="1"/>
</dbReference>
<keyword evidence="4" id="KW-0223">Dioxygenase</keyword>
<dbReference type="InterPro" id="IPR015889">
    <property type="entry name" value="Intradiol_dOase_core"/>
</dbReference>
<evidence type="ECO:0000256" key="7">
    <source>
        <dbReference type="SAM" id="MobiDB-lite"/>
    </source>
</evidence>
<evidence type="ECO:0000256" key="3">
    <source>
        <dbReference type="ARBA" id="ARBA00022723"/>
    </source>
</evidence>
<dbReference type="Proteomes" id="UP000641386">
    <property type="component" value="Unassembled WGS sequence"/>
</dbReference>
<reference evidence="9" key="2">
    <citation type="submission" date="2020-09" db="EMBL/GenBank/DDBJ databases">
        <authorList>
            <person name="Sun Q."/>
            <person name="Ohkuma M."/>
        </authorList>
    </citation>
    <scope>NUCLEOTIDE SEQUENCE</scope>
    <source>
        <strain evidence="9">JCM 3302</strain>
    </source>
</reference>
<keyword evidence="6" id="KW-0408">Iron</keyword>
<dbReference type="InterPro" id="IPR050770">
    <property type="entry name" value="Intradiol_RC_Dioxygenase"/>
</dbReference>
<dbReference type="InterPro" id="IPR000627">
    <property type="entry name" value="Intradiol_dOase_C"/>
</dbReference>
<comment type="caution">
    <text evidence="9">The sequence shown here is derived from an EMBL/GenBank/DDBJ whole genome shotgun (WGS) entry which is preliminary data.</text>
</comment>
<dbReference type="EMBL" id="BNBC01000003">
    <property type="protein sequence ID" value="GHE59636.1"/>
    <property type="molecule type" value="Genomic_DNA"/>
</dbReference>
<dbReference type="PANTHER" id="PTHR33711">
    <property type="entry name" value="DIOXYGENASE, PUTATIVE (AFU_ORTHOLOGUE AFUA_2G02910)-RELATED"/>
    <property type="match status" value="1"/>
</dbReference>
<dbReference type="Gene3D" id="2.60.130.10">
    <property type="entry name" value="Aromatic compound dioxygenase"/>
    <property type="match status" value="1"/>
</dbReference>
<feature type="domain" description="Intradiol ring-cleavage dioxygenases" evidence="8">
    <location>
        <begin position="129"/>
        <end position="157"/>
    </location>
</feature>
<dbReference type="AlphaFoldDB" id="A0A918ZMZ5"/>
<keyword evidence="3" id="KW-0479">Metal-binding</keyword>
<evidence type="ECO:0000259" key="8">
    <source>
        <dbReference type="PROSITE" id="PS00083"/>
    </source>
</evidence>